<keyword evidence="1" id="KW-1133">Transmembrane helix</keyword>
<accession>Q8GW41</accession>
<evidence type="ECO:0008006" key="3">
    <source>
        <dbReference type="Google" id="ProtNLM"/>
    </source>
</evidence>
<evidence type="ECO:0000313" key="2">
    <source>
        <dbReference type="EMBL" id="BAC43671.1"/>
    </source>
</evidence>
<organism evidence="2">
    <name type="scientific">Arabidopsis thaliana</name>
    <name type="common">Mouse-ear cress</name>
    <dbReference type="NCBI Taxonomy" id="3702"/>
    <lineage>
        <taxon>Eukaryota</taxon>
        <taxon>Viridiplantae</taxon>
        <taxon>Streptophyta</taxon>
        <taxon>Embryophyta</taxon>
        <taxon>Tracheophyta</taxon>
        <taxon>Spermatophyta</taxon>
        <taxon>Magnoliopsida</taxon>
        <taxon>eudicotyledons</taxon>
        <taxon>Gunneridae</taxon>
        <taxon>Pentapetalae</taxon>
        <taxon>rosids</taxon>
        <taxon>malvids</taxon>
        <taxon>Brassicales</taxon>
        <taxon>Brassicaceae</taxon>
        <taxon>Camelineae</taxon>
        <taxon>Arabidopsis</taxon>
    </lineage>
</organism>
<proteinExistence type="evidence at transcript level"/>
<feature type="transmembrane region" description="Helical" evidence="1">
    <location>
        <begin position="12"/>
        <end position="34"/>
    </location>
</feature>
<dbReference type="AlphaFoldDB" id="Q8GW41"/>
<name>Q8GW41_ARATH</name>
<keyword evidence="1" id="KW-0472">Membrane</keyword>
<feature type="transmembrane region" description="Helical" evidence="1">
    <location>
        <begin position="46"/>
        <end position="67"/>
    </location>
</feature>
<evidence type="ECO:0000256" key="1">
    <source>
        <dbReference type="SAM" id="Phobius"/>
    </source>
</evidence>
<dbReference type="EMBL" id="AK119098">
    <property type="protein sequence ID" value="BAC43671.1"/>
    <property type="molecule type" value="mRNA"/>
</dbReference>
<protein>
    <recommendedName>
        <fullName evidence="3">Transmembrane protein</fullName>
    </recommendedName>
</protein>
<reference evidence="2" key="1">
    <citation type="submission" date="2002-11" db="EMBL/GenBank/DDBJ databases">
        <title>Arabidopsis thaliana full-length cDNA.</title>
        <authorList>
            <person name="Seki M."/>
            <person name="Iida K."/>
            <person name="Satou M."/>
            <person name="Sakurai T."/>
            <person name="Akiyama K."/>
            <person name="Ishida J."/>
            <person name="Nakajima M."/>
            <person name="Enju A."/>
            <person name="Kamiya A."/>
            <person name="Narusaka M."/>
            <person name="Carninci P."/>
            <person name="Kawai J."/>
            <person name="Hayashizaki Y."/>
            <person name="Shinozaki K."/>
        </authorList>
    </citation>
    <scope>NUCLEOTIDE SEQUENCE</scope>
</reference>
<keyword evidence="1" id="KW-0812">Transmembrane</keyword>
<sequence length="72" mass="8366">MKASSNTQHQQLSLCHWLCVCYCCCYDVLFWVILMCLSLTCLLTPAFLKLFCCLVVNQFSVAVYIYIYESFS</sequence>